<evidence type="ECO:0000256" key="4">
    <source>
        <dbReference type="ARBA" id="ARBA00022692"/>
    </source>
</evidence>
<dbReference type="EMBL" id="CP063849">
    <property type="protein sequence ID" value="QOY89504.1"/>
    <property type="molecule type" value="Genomic_DNA"/>
</dbReference>
<comment type="similarity">
    <text evidence="2">Belongs to the NrfD family.</text>
</comment>
<evidence type="ECO:0000256" key="2">
    <source>
        <dbReference type="ARBA" id="ARBA00008929"/>
    </source>
</evidence>
<dbReference type="Proteomes" id="UP000593892">
    <property type="component" value="Chromosome"/>
</dbReference>
<dbReference type="NCBIfam" id="NF041784">
    <property type="entry name" value="mnquin_red_QrcD"/>
    <property type="match status" value="1"/>
</dbReference>
<gene>
    <name evidence="8" type="primary">nrfD</name>
    <name evidence="8" type="ORF">IRI77_06010</name>
</gene>
<feature type="transmembrane region" description="Helical" evidence="7">
    <location>
        <begin position="306"/>
        <end position="329"/>
    </location>
</feature>
<feature type="transmembrane region" description="Helical" evidence="7">
    <location>
        <begin position="180"/>
        <end position="206"/>
    </location>
</feature>
<dbReference type="InterPro" id="IPR053549">
    <property type="entry name" value="NrfD_menaquinone_reductase"/>
</dbReference>
<sequence>MPSFDDRNMIPRGLERCSPRGFALRIAPWLLLFAFGAYSIYLCLRYGLNQTNMDNRFAFGLWIFLDLTVIALGAGAFFTGFLLYLMKWKALKSVINSAVIIGFVCYSGAMVALAVDVGQPARAWFTFWHPNVHSMLTEVTFCITCYLTVLAVEYIPILLKHRKLKQIPSFLVFEFELHRIIPVLAAVGTLLSFFHQGSLGGLYGVLRGRPFAYREGFAIWPSTFFLFILSAIAAGPSFILLTTKLAEKLSNKPLVRGGVYEMLGKTSGVLLTVYVALKSVDTLIWLNRTSPAAGFTPWEFYTFKPFGTWILFTEIVLLGMIPALLLLSARLRAKPVVLTCAAILACCGVALNRFVLTIQTLALPTLPFDEFLSYFPSWQEFGVFAAVLAYGVLVYAFSFRYLPLFPDEKQLTAPVEVEELEYVSRN</sequence>
<reference evidence="8 9" key="1">
    <citation type="submission" date="2020-10" db="EMBL/GenBank/DDBJ databases">
        <title>Complete genome sequence of Paludibaculum fermentans P105T, a facultatively anaerobic acidobacterium capable of dissimilatory Fe(III) reduction.</title>
        <authorList>
            <person name="Dedysh S.N."/>
            <person name="Beletsky A.V."/>
            <person name="Kulichevskaya I.S."/>
            <person name="Mardanov A.V."/>
            <person name="Ravin N.V."/>
        </authorList>
    </citation>
    <scope>NUCLEOTIDE SEQUENCE [LARGE SCALE GENOMIC DNA]</scope>
    <source>
        <strain evidence="8 9">P105</strain>
    </source>
</reference>
<dbReference type="InterPro" id="IPR005614">
    <property type="entry name" value="NrfD-like"/>
</dbReference>
<feature type="transmembrane region" description="Helical" evidence="7">
    <location>
        <begin position="218"/>
        <end position="241"/>
    </location>
</feature>
<feature type="transmembrane region" description="Helical" evidence="7">
    <location>
        <begin position="135"/>
        <end position="159"/>
    </location>
</feature>
<evidence type="ECO:0000313" key="8">
    <source>
        <dbReference type="EMBL" id="QOY89504.1"/>
    </source>
</evidence>
<dbReference type="KEGG" id="pfer:IRI77_06010"/>
<dbReference type="InterPro" id="IPR052049">
    <property type="entry name" value="Electron_transfer_protein"/>
</dbReference>
<keyword evidence="4 7" id="KW-0812">Transmembrane</keyword>
<keyword evidence="5 7" id="KW-1133">Transmembrane helix</keyword>
<dbReference type="GO" id="GO:0005886">
    <property type="term" value="C:plasma membrane"/>
    <property type="evidence" value="ECO:0007669"/>
    <property type="project" value="UniProtKB-SubCell"/>
</dbReference>
<name>A0A7S7NUL2_PALFE</name>
<protein>
    <submittedName>
        <fullName evidence="8">Polysulfide reductase NrfD</fullName>
    </submittedName>
</protein>
<feature type="transmembrane region" description="Helical" evidence="7">
    <location>
        <begin position="21"/>
        <end position="41"/>
    </location>
</feature>
<dbReference type="PANTHER" id="PTHR34856">
    <property type="entry name" value="PROTEIN NRFD"/>
    <property type="match status" value="1"/>
</dbReference>
<accession>A0A7S7NUL2</accession>
<feature type="transmembrane region" description="Helical" evidence="7">
    <location>
        <begin position="61"/>
        <end position="85"/>
    </location>
</feature>
<organism evidence="8 9">
    <name type="scientific">Paludibaculum fermentans</name>
    <dbReference type="NCBI Taxonomy" id="1473598"/>
    <lineage>
        <taxon>Bacteria</taxon>
        <taxon>Pseudomonadati</taxon>
        <taxon>Acidobacteriota</taxon>
        <taxon>Terriglobia</taxon>
        <taxon>Bryobacterales</taxon>
        <taxon>Bryobacteraceae</taxon>
        <taxon>Paludibaculum</taxon>
    </lineage>
</organism>
<comment type="subcellular location">
    <subcellularLocation>
        <location evidence="1">Cell membrane</location>
        <topology evidence="1">Multi-pass membrane protein</topology>
    </subcellularLocation>
</comment>
<evidence type="ECO:0000256" key="6">
    <source>
        <dbReference type="ARBA" id="ARBA00023136"/>
    </source>
</evidence>
<evidence type="ECO:0000313" key="9">
    <source>
        <dbReference type="Proteomes" id="UP000593892"/>
    </source>
</evidence>
<feature type="transmembrane region" description="Helical" evidence="7">
    <location>
        <begin position="97"/>
        <end position="115"/>
    </location>
</feature>
<keyword evidence="3" id="KW-1003">Cell membrane</keyword>
<dbReference type="Pfam" id="PF03916">
    <property type="entry name" value="NrfD"/>
    <property type="match status" value="1"/>
</dbReference>
<proteinExistence type="inferred from homology"/>
<evidence type="ECO:0000256" key="5">
    <source>
        <dbReference type="ARBA" id="ARBA00022989"/>
    </source>
</evidence>
<evidence type="ECO:0000256" key="7">
    <source>
        <dbReference type="SAM" id="Phobius"/>
    </source>
</evidence>
<feature type="transmembrane region" description="Helical" evidence="7">
    <location>
        <begin position="262"/>
        <end position="286"/>
    </location>
</feature>
<evidence type="ECO:0000256" key="3">
    <source>
        <dbReference type="ARBA" id="ARBA00022475"/>
    </source>
</evidence>
<feature type="transmembrane region" description="Helical" evidence="7">
    <location>
        <begin position="381"/>
        <end position="402"/>
    </location>
</feature>
<feature type="transmembrane region" description="Helical" evidence="7">
    <location>
        <begin position="336"/>
        <end position="361"/>
    </location>
</feature>
<dbReference type="AlphaFoldDB" id="A0A7S7NUL2"/>
<dbReference type="RefSeq" id="WP_194451166.1">
    <property type="nucleotide sequence ID" value="NZ_CP063849.1"/>
</dbReference>
<keyword evidence="6 7" id="KW-0472">Membrane</keyword>
<dbReference type="PANTHER" id="PTHR34856:SF2">
    <property type="entry name" value="PROTEIN NRFD"/>
    <property type="match status" value="1"/>
</dbReference>
<keyword evidence="9" id="KW-1185">Reference proteome</keyword>
<evidence type="ECO:0000256" key="1">
    <source>
        <dbReference type="ARBA" id="ARBA00004651"/>
    </source>
</evidence>